<proteinExistence type="predicted"/>
<dbReference type="WBParaSite" id="PDA_v2.g30331.t1">
    <property type="protein sequence ID" value="PDA_v2.g30331.t1"/>
    <property type="gene ID" value="PDA_v2.g30331"/>
</dbReference>
<dbReference type="AlphaFoldDB" id="A0A914QKU5"/>
<sequence>MKLCIKTLPEKVSPYPGFDATSLYSIIKPLGPSFIRGTEKYNAKDGITYIYIKNSNRGMNKDEYRMILRSILSFLMPKLPIPIFVNGIKNVKTIDLVNLYPRALCICYYNNVPYRAQIVAQITSTKINVELVDVGEFLTATIDQLKVSASDELSEVPRFSIPCKIVNDTKQNLRISLDGFDRRSTSNSVPLYLTQKTYKNYVSTELF</sequence>
<evidence type="ECO:0000313" key="2">
    <source>
        <dbReference type="Proteomes" id="UP000887578"/>
    </source>
</evidence>
<evidence type="ECO:0000259" key="1">
    <source>
        <dbReference type="Pfam" id="PF00567"/>
    </source>
</evidence>
<organism evidence="2 3">
    <name type="scientific">Panagrolaimus davidi</name>
    <dbReference type="NCBI Taxonomy" id="227884"/>
    <lineage>
        <taxon>Eukaryota</taxon>
        <taxon>Metazoa</taxon>
        <taxon>Ecdysozoa</taxon>
        <taxon>Nematoda</taxon>
        <taxon>Chromadorea</taxon>
        <taxon>Rhabditida</taxon>
        <taxon>Tylenchina</taxon>
        <taxon>Panagrolaimomorpha</taxon>
        <taxon>Panagrolaimoidea</taxon>
        <taxon>Panagrolaimidae</taxon>
        <taxon>Panagrolaimus</taxon>
    </lineage>
</organism>
<dbReference type="SUPFAM" id="SSF63748">
    <property type="entry name" value="Tudor/PWWP/MBT"/>
    <property type="match status" value="1"/>
</dbReference>
<keyword evidence="2" id="KW-1185">Reference proteome</keyword>
<evidence type="ECO:0000313" key="3">
    <source>
        <dbReference type="WBParaSite" id="PDA_v2.g30331.t1"/>
    </source>
</evidence>
<dbReference type="Proteomes" id="UP000887578">
    <property type="component" value="Unplaced"/>
</dbReference>
<feature type="domain" description="Tudor" evidence="1">
    <location>
        <begin position="103"/>
        <end position="165"/>
    </location>
</feature>
<name>A0A914QKU5_9BILA</name>
<reference evidence="3" key="1">
    <citation type="submission" date="2022-11" db="UniProtKB">
        <authorList>
            <consortium name="WormBaseParasite"/>
        </authorList>
    </citation>
    <scope>IDENTIFICATION</scope>
</reference>
<dbReference type="Gene3D" id="2.30.30.140">
    <property type="match status" value="1"/>
</dbReference>
<protein>
    <submittedName>
        <fullName evidence="3">Tudor domain-containing protein</fullName>
    </submittedName>
</protein>
<dbReference type="Pfam" id="PF00567">
    <property type="entry name" value="TUDOR"/>
    <property type="match status" value="1"/>
</dbReference>
<accession>A0A914QKU5</accession>
<dbReference type="InterPro" id="IPR002999">
    <property type="entry name" value="Tudor"/>
</dbReference>